<dbReference type="InterPro" id="IPR048574">
    <property type="entry name" value="RUBY_RBDX"/>
</dbReference>
<dbReference type="PANTHER" id="PTHR43865:SF1">
    <property type="entry name" value="RUBRERYTHRIN-RELATED"/>
    <property type="match status" value="1"/>
</dbReference>
<dbReference type="SUPFAM" id="SSF47240">
    <property type="entry name" value="Ferritin-like"/>
    <property type="match status" value="1"/>
</dbReference>
<evidence type="ECO:0000313" key="9">
    <source>
        <dbReference type="Proteomes" id="UP000515823"/>
    </source>
</evidence>
<dbReference type="InterPro" id="IPR003251">
    <property type="entry name" value="Rr_diiron-bd_dom"/>
</dbReference>
<dbReference type="GO" id="GO:0016491">
    <property type="term" value="F:oxidoreductase activity"/>
    <property type="evidence" value="ECO:0007669"/>
    <property type="project" value="InterPro"/>
</dbReference>
<dbReference type="AlphaFoldDB" id="A0A7G9G0P6"/>
<dbReference type="Proteomes" id="UP000515823">
    <property type="component" value="Chromosome"/>
</dbReference>
<evidence type="ECO:0000256" key="5">
    <source>
        <dbReference type="ARBA" id="ARBA00023004"/>
    </source>
</evidence>
<dbReference type="NCBIfam" id="NF045767">
    <property type="entry name" value="RuberyRbr"/>
    <property type="match status" value="1"/>
</dbReference>
<dbReference type="InterPro" id="IPR012347">
    <property type="entry name" value="Ferritin-like"/>
</dbReference>
<accession>A0A7G9G0P6</accession>
<gene>
    <name evidence="8" type="ORF">H9Q78_07695</name>
</gene>
<dbReference type="KEGG" id="qdo:H9Q78_07695"/>
<dbReference type="PROSITE" id="PS50903">
    <property type="entry name" value="RUBREDOXIN_LIKE"/>
    <property type="match status" value="1"/>
</dbReference>
<dbReference type="InterPro" id="IPR024934">
    <property type="entry name" value="Rubredoxin-like_dom"/>
</dbReference>
<dbReference type="Gene3D" id="2.20.28.10">
    <property type="match status" value="1"/>
</dbReference>
<evidence type="ECO:0000256" key="2">
    <source>
        <dbReference type="ARBA" id="ARBA00022448"/>
    </source>
</evidence>
<dbReference type="InterPro" id="IPR052364">
    <property type="entry name" value="Rubrerythrin"/>
</dbReference>
<sequence>MSKYAGTKTEKNLIEAFAGESQARNKYTFYASAAKKAGYEQMAALFQETADQEKEHAKIWFKEFHGIGNPEENLADAAAGEHDEWTDMYKRMAKEAREEGFEELAFKFDKIASVEAAHEARYNKLLESLKADKTFKGDAPKGWKCRNCGYIHYGEEAPDVCPACAHPKAYFERKVENY</sequence>
<evidence type="ECO:0000256" key="4">
    <source>
        <dbReference type="ARBA" id="ARBA00022982"/>
    </source>
</evidence>
<keyword evidence="5" id="KW-0408">Iron</keyword>
<proteinExistence type="predicted"/>
<dbReference type="RefSeq" id="WP_249300696.1">
    <property type="nucleotide sequence ID" value="NZ_CP060634.1"/>
</dbReference>
<dbReference type="CDD" id="cd01041">
    <property type="entry name" value="Rubrerythrin"/>
    <property type="match status" value="1"/>
</dbReference>
<dbReference type="EMBL" id="CP060634">
    <property type="protein sequence ID" value="QNM04378.1"/>
    <property type="molecule type" value="Genomic_DNA"/>
</dbReference>
<keyword evidence="4" id="KW-0249">Electron transport</keyword>
<dbReference type="InterPro" id="IPR009078">
    <property type="entry name" value="Ferritin-like_SF"/>
</dbReference>
<feature type="domain" description="Ferritin-like diiron" evidence="7">
    <location>
        <begin position="3"/>
        <end position="133"/>
    </location>
</feature>
<organism evidence="8 9">
    <name type="scientific">Qiania dongpingensis</name>
    <dbReference type="NCBI Taxonomy" id="2763669"/>
    <lineage>
        <taxon>Bacteria</taxon>
        <taxon>Bacillati</taxon>
        <taxon>Bacillota</taxon>
        <taxon>Clostridia</taxon>
        <taxon>Lachnospirales</taxon>
        <taxon>Lachnospiraceae</taxon>
        <taxon>Qiania</taxon>
    </lineage>
</organism>
<reference evidence="8 9" key="1">
    <citation type="submission" date="2020-08" db="EMBL/GenBank/DDBJ databases">
        <authorList>
            <person name="Liu C."/>
            <person name="Sun Q."/>
        </authorList>
    </citation>
    <scope>NUCLEOTIDE SEQUENCE [LARGE SCALE GENOMIC DNA]</scope>
    <source>
        <strain evidence="8 9">NSJ-38</strain>
    </source>
</reference>
<dbReference type="Gene3D" id="1.20.1260.10">
    <property type="match status" value="1"/>
</dbReference>
<dbReference type="PROSITE" id="PS50905">
    <property type="entry name" value="FERRITIN_LIKE"/>
    <property type="match status" value="1"/>
</dbReference>
<dbReference type="Pfam" id="PF02915">
    <property type="entry name" value="Rubrerythrin"/>
    <property type="match status" value="1"/>
</dbReference>
<feature type="domain" description="Rubredoxin-like" evidence="6">
    <location>
        <begin position="140"/>
        <end position="174"/>
    </location>
</feature>
<dbReference type="PANTHER" id="PTHR43865">
    <property type="entry name" value="RUBRERYTHRIN-RELATED"/>
    <property type="match status" value="1"/>
</dbReference>
<evidence type="ECO:0000259" key="6">
    <source>
        <dbReference type="PROSITE" id="PS50903"/>
    </source>
</evidence>
<name>A0A7G9G0P6_9FIRM</name>
<dbReference type="GO" id="GO:0005506">
    <property type="term" value="F:iron ion binding"/>
    <property type="evidence" value="ECO:0007669"/>
    <property type="project" value="InterPro"/>
</dbReference>
<comment type="cofactor">
    <cofactor evidence="1">
        <name>Fe(3+)</name>
        <dbReference type="ChEBI" id="CHEBI:29034"/>
    </cofactor>
</comment>
<dbReference type="InterPro" id="IPR009040">
    <property type="entry name" value="Ferritin-like_diiron"/>
</dbReference>
<evidence type="ECO:0000313" key="8">
    <source>
        <dbReference type="EMBL" id="QNM04378.1"/>
    </source>
</evidence>
<keyword evidence="2" id="KW-0813">Transport</keyword>
<dbReference type="CDD" id="cd00729">
    <property type="entry name" value="rubredoxin_SM"/>
    <property type="match status" value="1"/>
</dbReference>
<keyword evidence="3" id="KW-0479">Metal-binding</keyword>
<evidence type="ECO:0000256" key="3">
    <source>
        <dbReference type="ARBA" id="ARBA00022723"/>
    </source>
</evidence>
<dbReference type="Pfam" id="PF21349">
    <property type="entry name" value="RUBY_RBDX"/>
    <property type="match status" value="1"/>
</dbReference>
<evidence type="ECO:0000259" key="7">
    <source>
        <dbReference type="PROSITE" id="PS50905"/>
    </source>
</evidence>
<evidence type="ECO:0000256" key="1">
    <source>
        <dbReference type="ARBA" id="ARBA00001965"/>
    </source>
</evidence>
<keyword evidence="9" id="KW-1185">Reference proteome</keyword>
<protein>
    <submittedName>
        <fullName evidence="8">Rubrerythrin family protein</fullName>
    </submittedName>
</protein>
<dbReference type="SUPFAM" id="SSF57802">
    <property type="entry name" value="Rubredoxin-like"/>
    <property type="match status" value="1"/>
</dbReference>